<sequence>MSAHSRGIGGPLVKSAIFVLVTVLATTALAFSIANTGVGDTDTYRARFTNATGLISGDSVRIAGVKVGEVESIKIVDRRYAQVEFTLRKGRTLPASSTASIKYLNMVGQRYVELAQGDGPMNKTLTPGTEIPLARTQPALDLTQLFNGFQPLFAGLSPQDTNKLAGEIVQVLQGEGSTVESLVRTVGSLTSTLATKDQVIGQVIDNLTQVVDTVNNRQTEFNDLLVTLQELVSGFADDREPLGDAIQAMSDLTVSTAGLVDEGRAPLKNDIHQLGRLTDTLGDNIVPLENFLTKTPQKMNAIARLSSYGSWFNLYLCEANVSGVSTTDGSEPSTGIAITQPRCTR</sequence>
<dbReference type="Pfam" id="PF02470">
    <property type="entry name" value="MlaD"/>
    <property type="match status" value="1"/>
</dbReference>
<dbReference type="PANTHER" id="PTHR33371:SF17">
    <property type="entry name" value="MCE-FAMILY PROTEIN MCE1B"/>
    <property type="match status" value="1"/>
</dbReference>
<name>A0A7K0CRH4_9ACTN</name>
<evidence type="ECO:0000259" key="1">
    <source>
        <dbReference type="Pfam" id="PF02470"/>
    </source>
</evidence>
<dbReference type="InterPro" id="IPR024516">
    <property type="entry name" value="Mce_C"/>
</dbReference>
<gene>
    <name evidence="3" type="ORF">SRB5_62120</name>
</gene>
<evidence type="ECO:0000259" key="2">
    <source>
        <dbReference type="Pfam" id="PF11887"/>
    </source>
</evidence>
<dbReference type="OrthoDB" id="338143at2"/>
<feature type="domain" description="Mce/MlaD" evidence="1">
    <location>
        <begin position="41"/>
        <end position="117"/>
    </location>
</feature>
<dbReference type="PANTHER" id="PTHR33371">
    <property type="entry name" value="INTERMEMBRANE PHOSPHOLIPID TRANSPORT SYSTEM BINDING PROTEIN MLAD-RELATED"/>
    <property type="match status" value="1"/>
</dbReference>
<dbReference type="InterPro" id="IPR003399">
    <property type="entry name" value="Mce/MlaD"/>
</dbReference>
<proteinExistence type="predicted"/>
<dbReference type="NCBIfam" id="TIGR00996">
    <property type="entry name" value="Mtu_fam_mce"/>
    <property type="match status" value="1"/>
</dbReference>
<evidence type="ECO:0000313" key="4">
    <source>
        <dbReference type="Proteomes" id="UP000466345"/>
    </source>
</evidence>
<dbReference type="Proteomes" id="UP000466345">
    <property type="component" value="Unassembled WGS sequence"/>
</dbReference>
<evidence type="ECO:0008006" key="5">
    <source>
        <dbReference type="Google" id="ProtNLM"/>
    </source>
</evidence>
<dbReference type="GO" id="GO:0051701">
    <property type="term" value="P:biological process involved in interaction with host"/>
    <property type="evidence" value="ECO:0007669"/>
    <property type="project" value="TreeGrafter"/>
</dbReference>
<organism evidence="3 4">
    <name type="scientific">Streptomyces smaragdinus</name>
    <dbReference type="NCBI Taxonomy" id="2585196"/>
    <lineage>
        <taxon>Bacteria</taxon>
        <taxon>Bacillati</taxon>
        <taxon>Actinomycetota</taxon>
        <taxon>Actinomycetes</taxon>
        <taxon>Kitasatosporales</taxon>
        <taxon>Streptomycetaceae</taxon>
        <taxon>Streptomyces</taxon>
    </lineage>
</organism>
<dbReference type="InterPro" id="IPR005693">
    <property type="entry name" value="Mce"/>
</dbReference>
<keyword evidence="4" id="KW-1185">Reference proteome</keyword>
<dbReference type="InterPro" id="IPR052336">
    <property type="entry name" value="MlaD_Phospholipid_Transporter"/>
</dbReference>
<reference evidence="3 4" key="1">
    <citation type="submission" date="2019-10" db="EMBL/GenBank/DDBJ databases">
        <title>Streptomyces smaragdinus sp. nov. and Streptomyces fabii sp. nov., isolated from the gut of fungus growing-termite Macrotermes natalensis.</title>
        <authorList>
            <person name="Schwitalla J."/>
            <person name="Benndorf R."/>
            <person name="Martin K."/>
            <person name="De Beer W."/>
            <person name="Kaster A.-K."/>
            <person name="Vollmers J."/>
            <person name="Poulsen M."/>
            <person name="Beemelmanns C."/>
        </authorList>
    </citation>
    <scope>NUCLEOTIDE SEQUENCE [LARGE SCALE GENOMIC DNA]</scope>
    <source>
        <strain evidence="3 4">RB5</strain>
    </source>
</reference>
<dbReference type="GO" id="GO:0005576">
    <property type="term" value="C:extracellular region"/>
    <property type="evidence" value="ECO:0007669"/>
    <property type="project" value="TreeGrafter"/>
</dbReference>
<comment type="caution">
    <text evidence="3">The sequence shown here is derived from an EMBL/GenBank/DDBJ whole genome shotgun (WGS) entry which is preliminary data.</text>
</comment>
<accession>A0A7K0CRH4</accession>
<evidence type="ECO:0000313" key="3">
    <source>
        <dbReference type="EMBL" id="MQY16020.1"/>
    </source>
</evidence>
<feature type="domain" description="Mammalian cell entry C-terminal" evidence="2">
    <location>
        <begin position="123"/>
        <end position="278"/>
    </location>
</feature>
<dbReference type="AlphaFoldDB" id="A0A7K0CRH4"/>
<dbReference type="RefSeq" id="WP_153456808.1">
    <property type="nucleotide sequence ID" value="NZ_WEGJ01000043.1"/>
</dbReference>
<dbReference type="Pfam" id="PF11887">
    <property type="entry name" value="Mce4_CUP1"/>
    <property type="match status" value="1"/>
</dbReference>
<protein>
    <recommendedName>
        <fullName evidence="5">MCE family protein</fullName>
    </recommendedName>
</protein>
<dbReference type="EMBL" id="WEGJ01000043">
    <property type="protein sequence ID" value="MQY16020.1"/>
    <property type="molecule type" value="Genomic_DNA"/>
</dbReference>